<accession>A0A1J7K172</accession>
<dbReference type="PANTHER" id="PTHR46310:SF7">
    <property type="entry name" value="AMIDASE 1"/>
    <property type="match status" value="1"/>
</dbReference>
<gene>
    <name evidence="2" type="ORF">CONLIGDRAFT_566741</name>
</gene>
<dbReference type="AlphaFoldDB" id="A0A1J7K172"/>
<name>A0A1J7K172_9PEZI</name>
<dbReference type="Pfam" id="PF01425">
    <property type="entry name" value="Amidase"/>
    <property type="match status" value="1"/>
</dbReference>
<proteinExistence type="predicted"/>
<sequence>LLPCGPYFLRQNQIFEAWKLYDDKLAAFQTCVVADSERPYSFHSVDTLSEDGYWKCVAVPSRLYTSVTDKRPLAGTRVAVKDVFRLCGIKASLNVRSFLDTYGPDSETSEYVRKLIDLGAVIVGKTKTAAFAGSEKAPEYWIDFQCPFNPRADGYQVPSGSTAGGAASLAGYDWLDFSLGTDTYGSIRAPAAANGLYGLRATVNEAASMEAIYPQCKEFDTMGILSRDLANEVPLMMRRVIANCCICTKFPTRIICPDDWSTKWTDSHHAVTGKAVSALEDFLGVKREVLKFSDVWEKYPPPEANGKSFQEFFKFTGYNIFYHDAYHQWDQFRQDHFAKFGTKEVVGPHTRFCWDLGAKITTEDRTKALGELKIYREWMTKHFLTPDASGGGSTIIVIPQGSTIPDYRDEMTEGMKPRVGPDPNSWGAWLGIPQLVLPVDTCPYESRLSGRTEFLPASVAFLGAKGSDLTLIRLALEAFGKAGLPTALKTGRSML</sequence>
<dbReference type="Proteomes" id="UP000182658">
    <property type="component" value="Unassembled WGS sequence"/>
</dbReference>
<evidence type="ECO:0000313" key="2">
    <source>
        <dbReference type="EMBL" id="OIW35452.1"/>
    </source>
</evidence>
<dbReference type="STRING" id="1408157.A0A1J7K172"/>
<dbReference type="InterPro" id="IPR036928">
    <property type="entry name" value="AS_sf"/>
</dbReference>
<feature type="non-terminal residue" evidence="2">
    <location>
        <position position="1"/>
    </location>
</feature>
<evidence type="ECO:0000259" key="1">
    <source>
        <dbReference type="Pfam" id="PF01425"/>
    </source>
</evidence>
<dbReference type="InterPro" id="IPR023631">
    <property type="entry name" value="Amidase_dom"/>
</dbReference>
<feature type="domain" description="Amidase" evidence="1">
    <location>
        <begin position="68"/>
        <end position="238"/>
    </location>
</feature>
<dbReference type="PANTHER" id="PTHR46310">
    <property type="entry name" value="AMIDASE 1"/>
    <property type="match status" value="1"/>
</dbReference>
<keyword evidence="3" id="KW-1185">Reference proteome</keyword>
<dbReference type="Gene3D" id="3.90.1300.10">
    <property type="entry name" value="Amidase signature (AS) domain"/>
    <property type="match status" value="1"/>
</dbReference>
<dbReference type="EMBL" id="KV875093">
    <property type="protein sequence ID" value="OIW35452.1"/>
    <property type="molecule type" value="Genomic_DNA"/>
</dbReference>
<reference evidence="2 3" key="1">
    <citation type="submission" date="2016-10" db="EMBL/GenBank/DDBJ databases">
        <title>Draft genome sequence of Coniochaeta ligniaria NRRL30616, a lignocellulolytic fungus for bioabatement of inhibitors in plant biomass hydrolysates.</title>
        <authorList>
            <consortium name="DOE Joint Genome Institute"/>
            <person name="Jimenez D.J."/>
            <person name="Hector R.E."/>
            <person name="Riley R."/>
            <person name="Sun H."/>
            <person name="Grigoriev I.V."/>
            <person name="Van Elsas J.D."/>
            <person name="Nichols N.N."/>
        </authorList>
    </citation>
    <scope>NUCLEOTIDE SEQUENCE [LARGE SCALE GENOMIC DNA]</scope>
    <source>
        <strain evidence="2 3">NRRL 30616</strain>
    </source>
</reference>
<organism evidence="2 3">
    <name type="scientific">Coniochaeta ligniaria NRRL 30616</name>
    <dbReference type="NCBI Taxonomy" id="1408157"/>
    <lineage>
        <taxon>Eukaryota</taxon>
        <taxon>Fungi</taxon>
        <taxon>Dikarya</taxon>
        <taxon>Ascomycota</taxon>
        <taxon>Pezizomycotina</taxon>
        <taxon>Sordariomycetes</taxon>
        <taxon>Sordariomycetidae</taxon>
        <taxon>Coniochaetales</taxon>
        <taxon>Coniochaetaceae</taxon>
        <taxon>Coniochaeta</taxon>
    </lineage>
</organism>
<evidence type="ECO:0000313" key="3">
    <source>
        <dbReference type="Proteomes" id="UP000182658"/>
    </source>
</evidence>
<dbReference type="OrthoDB" id="5407847at2759"/>
<protein>
    <submittedName>
        <fullName evidence="2">Amidase signature enzyme</fullName>
    </submittedName>
</protein>
<dbReference type="InParanoid" id="A0A1J7K172"/>
<dbReference type="SUPFAM" id="SSF75304">
    <property type="entry name" value="Amidase signature (AS) enzymes"/>
    <property type="match status" value="1"/>
</dbReference>